<evidence type="ECO:0000259" key="3">
    <source>
        <dbReference type="PROSITE" id="PS50076"/>
    </source>
</evidence>
<accession>A0A8H3UP48</accession>
<evidence type="ECO:0000313" key="5">
    <source>
        <dbReference type="EMBL" id="KAE9976993.1"/>
    </source>
</evidence>
<evidence type="ECO:0000313" key="7">
    <source>
        <dbReference type="Proteomes" id="UP000490939"/>
    </source>
</evidence>
<evidence type="ECO:0000313" key="4">
    <source>
        <dbReference type="EMBL" id="KAE9973934.1"/>
    </source>
</evidence>
<dbReference type="SMART" id="SM00271">
    <property type="entry name" value="DnaJ"/>
    <property type="match status" value="1"/>
</dbReference>
<sequence>MFTTRNLPTNYYNTLHLPTTATDEDIRKSYKDLAKILHPDKRPNNPKATSEFQHLQEAYSTLSDTVKRSQYDACLRSSSYSSYQPHHTTEQTHTSNHSSTTFNPEYQYAKFQDPRRFRTHSPPPKKPTPSPAEIFLAKRREKEHRRQLRRDTEAWEKCAREFAEGEKEKVRRRVEREGPVPEWLENLVEGEGCVDGTEHVVMDGETLIDIDEDLIKFGDKIVVEEIPRPVFLDGMGWSNSSEGATPRSFKFETAKAGRNEDLGGHNYTNRFHGFPPFDPAEWKESEFGRPGERLRRRGSLGSHGRKASEEARRANKLPPRYEPPASRENWVPANGANGDLASDWDKGKSEWDIFFDRFEDELGI</sequence>
<dbReference type="PROSITE" id="PS50076">
    <property type="entry name" value="DNAJ_2"/>
    <property type="match status" value="1"/>
</dbReference>
<dbReference type="PANTHER" id="PTHR44145">
    <property type="entry name" value="DNAJ HOMOLOG SUBFAMILY A MEMBER 3, MITOCHONDRIAL"/>
    <property type="match status" value="1"/>
</dbReference>
<comment type="caution">
    <text evidence="4">The sequence shown here is derived from an EMBL/GenBank/DDBJ whole genome shotgun (WGS) entry which is preliminary data.</text>
</comment>
<feature type="compositionally biased region" description="Low complexity" evidence="2">
    <location>
        <begin position="91"/>
        <end position="101"/>
    </location>
</feature>
<dbReference type="Proteomes" id="UP000433883">
    <property type="component" value="Unassembled WGS sequence"/>
</dbReference>
<dbReference type="AlphaFoldDB" id="A0A8H3UP48"/>
<dbReference type="SUPFAM" id="SSF46565">
    <property type="entry name" value="Chaperone J-domain"/>
    <property type="match status" value="1"/>
</dbReference>
<gene>
    <name evidence="4" type="ORF">BLS_003333</name>
    <name evidence="5" type="ORF">EG327_007882</name>
</gene>
<protein>
    <recommendedName>
        <fullName evidence="3">J domain-containing protein</fullName>
    </recommendedName>
</protein>
<dbReference type="InterPro" id="IPR018253">
    <property type="entry name" value="DnaJ_domain_CS"/>
</dbReference>
<dbReference type="InterPro" id="IPR036869">
    <property type="entry name" value="J_dom_sf"/>
</dbReference>
<dbReference type="Gene3D" id="1.10.287.110">
    <property type="entry name" value="DnaJ domain"/>
    <property type="match status" value="1"/>
</dbReference>
<dbReference type="Proteomes" id="UP000490939">
    <property type="component" value="Unassembled WGS sequence"/>
</dbReference>
<keyword evidence="1" id="KW-0143">Chaperone</keyword>
<dbReference type="EMBL" id="WNWR01000483">
    <property type="protein sequence ID" value="KAE9976993.1"/>
    <property type="molecule type" value="Genomic_DNA"/>
</dbReference>
<reference evidence="4 6" key="1">
    <citation type="submission" date="2019-11" db="EMBL/GenBank/DDBJ databases">
        <title>Venturia inaequalis Genome Resource.</title>
        <authorList>
            <person name="Lichtner F.J."/>
        </authorList>
    </citation>
    <scope>NUCLEOTIDE SEQUENCE [LARGE SCALE GENOMIC DNA]</scope>
    <source>
        <strain evidence="4">Bline_iso_100314</strain>
        <strain evidence="5 7">DMI_063113</strain>
    </source>
</reference>
<organism evidence="4 6">
    <name type="scientific">Venturia inaequalis</name>
    <name type="common">Apple scab fungus</name>
    <dbReference type="NCBI Taxonomy" id="5025"/>
    <lineage>
        <taxon>Eukaryota</taxon>
        <taxon>Fungi</taxon>
        <taxon>Dikarya</taxon>
        <taxon>Ascomycota</taxon>
        <taxon>Pezizomycotina</taxon>
        <taxon>Dothideomycetes</taxon>
        <taxon>Pleosporomycetidae</taxon>
        <taxon>Venturiales</taxon>
        <taxon>Venturiaceae</taxon>
        <taxon>Venturia</taxon>
    </lineage>
</organism>
<dbReference type="PROSITE" id="PS00636">
    <property type="entry name" value="DNAJ_1"/>
    <property type="match status" value="1"/>
</dbReference>
<dbReference type="Pfam" id="PF00226">
    <property type="entry name" value="DnaJ"/>
    <property type="match status" value="1"/>
</dbReference>
<evidence type="ECO:0000256" key="1">
    <source>
        <dbReference type="ARBA" id="ARBA00023186"/>
    </source>
</evidence>
<proteinExistence type="predicted"/>
<evidence type="ECO:0000256" key="2">
    <source>
        <dbReference type="SAM" id="MobiDB-lite"/>
    </source>
</evidence>
<feature type="domain" description="J" evidence="3">
    <location>
        <begin position="10"/>
        <end position="75"/>
    </location>
</feature>
<dbReference type="PRINTS" id="PR00625">
    <property type="entry name" value="JDOMAIN"/>
</dbReference>
<evidence type="ECO:0000313" key="6">
    <source>
        <dbReference type="Proteomes" id="UP000433883"/>
    </source>
</evidence>
<dbReference type="OrthoDB" id="10250354at2759"/>
<dbReference type="InterPro" id="IPR051938">
    <property type="entry name" value="Apopto_cytoskel_mod"/>
</dbReference>
<dbReference type="CDD" id="cd06257">
    <property type="entry name" value="DnaJ"/>
    <property type="match status" value="1"/>
</dbReference>
<name>A0A8H3UP48_VENIN</name>
<feature type="region of interest" description="Disordered" evidence="2">
    <location>
        <begin position="79"/>
        <end position="102"/>
    </location>
</feature>
<feature type="region of interest" description="Disordered" evidence="2">
    <location>
        <begin position="286"/>
        <end position="336"/>
    </location>
</feature>
<keyword evidence="7" id="KW-1185">Reference proteome</keyword>
<dbReference type="EMBL" id="WNWQ01000219">
    <property type="protein sequence ID" value="KAE9973934.1"/>
    <property type="molecule type" value="Genomic_DNA"/>
</dbReference>
<dbReference type="PANTHER" id="PTHR44145:SF3">
    <property type="entry name" value="DNAJ HOMOLOG SUBFAMILY A MEMBER 3, MITOCHONDRIAL"/>
    <property type="match status" value="1"/>
</dbReference>
<dbReference type="InterPro" id="IPR001623">
    <property type="entry name" value="DnaJ_domain"/>
</dbReference>